<evidence type="ECO:0000313" key="2">
    <source>
        <dbReference type="Proteomes" id="UP000242474"/>
    </source>
</evidence>
<dbReference type="AlphaFoldDB" id="A0A2G5BBT2"/>
<keyword evidence="2" id="KW-1185">Reference proteome</keyword>
<organism evidence="1 2">
    <name type="scientific">Coemansia reversa (strain ATCC 12441 / NRRL 1564)</name>
    <dbReference type="NCBI Taxonomy" id="763665"/>
    <lineage>
        <taxon>Eukaryota</taxon>
        <taxon>Fungi</taxon>
        <taxon>Fungi incertae sedis</taxon>
        <taxon>Zoopagomycota</taxon>
        <taxon>Kickxellomycotina</taxon>
        <taxon>Kickxellomycetes</taxon>
        <taxon>Kickxellales</taxon>
        <taxon>Kickxellaceae</taxon>
        <taxon>Coemansia</taxon>
    </lineage>
</organism>
<accession>A0A2G5BBT2</accession>
<dbReference type="EMBL" id="KZ303499">
    <property type="protein sequence ID" value="PIA16473.1"/>
    <property type="molecule type" value="Genomic_DNA"/>
</dbReference>
<dbReference type="Proteomes" id="UP000242474">
    <property type="component" value="Unassembled WGS sequence"/>
</dbReference>
<protein>
    <submittedName>
        <fullName evidence="1">Uncharacterized protein</fullName>
    </submittedName>
</protein>
<reference evidence="1 2" key="1">
    <citation type="journal article" date="2015" name="Genome Biol. Evol.">
        <title>Phylogenomic analyses indicate that early fungi evolved digesting cell walls of algal ancestors of land plants.</title>
        <authorList>
            <person name="Chang Y."/>
            <person name="Wang S."/>
            <person name="Sekimoto S."/>
            <person name="Aerts A.L."/>
            <person name="Choi C."/>
            <person name="Clum A."/>
            <person name="LaButti K.M."/>
            <person name="Lindquist E.A."/>
            <person name="Yee Ngan C."/>
            <person name="Ohm R.A."/>
            <person name="Salamov A.A."/>
            <person name="Grigoriev I.V."/>
            <person name="Spatafora J.W."/>
            <person name="Berbee M.L."/>
        </authorList>
    </citation>
    <scope>NUCLEOTIDE SEQUENCE [LARGE SCALE GENOMIC DNA]</scope>
    <source>
        <strain evidence="1 2">NRRL 1564</strain>
    </source>
</reference>
<proteinExistence type="predicted"/>
<sequence>MKVRYYNENETRYAEYIYIGSKVRTIGELFGLVEEVLQRYLHIGIDWILRNGTTDPREALKNPSALPNENTVIAFRIQNVPRNAVHILLVNANFQYNKSTGSLETDRLENDNALYTIVEDPTKE</sequence>
<evidence type="ECO:0000313" key="1">
    <source>
        <dbReference type="EMBL" id="PIA16473.1"/>
    </source>
</evidence>
<gene>
    <name evidence="1" type="ORF">COEREDRAFT_81149</name>
</gene>
<name>A0A2G5BBT2_COERN</name>